<dbReference type="RefSeq" id="WP_189694193.1">
    <property type="nucleotide sequence ID" value="NZ_BNCM01000008.1"/>
</dbReference>
<comment type="caution">
    <text evidence="2">The sequence shown here is derived from an EMBL/GenBank/DDBJ whole genome shotgun (WGS) entry which is preliminary data.</text>
</comment>
<accession>A0ABS1K6E8</accession>
<keyword evidence="3" id="KW-1185">Reference proteome</keyword>
<gene>
    <name evidence="2" type="ORF">JJE72_15610</name>
</gene>
<organism evidence="2 3">
    <name type="scientific">Sinomonas cellulolyticus</name>
    <dbReference type="NCBI Taxonomy" id="2801916"/>
    <lineage>
        <taxon>Bacteria</taxon>
        <taxon>Bacillati</taxon>
        <taxon>Actinomycetota</taxon>
        <taxon>Actinomycetes</taxon>
        <taxon>Micrococcales</taxon>
        <taxon>Micrococcaceae</taxon>
        <taxon>Sinomonas</taxon>
    </lineage>
</organism>
<evidence type="ECO:0000256" key="1">
    <source>
        <dbReference type="SAM" id="MobiDB-lite"/>
    </source>
</evidence>
<dbReference type="Proteomes" id="UP000639051">
    <property type="component" value="Unassembled WGS sequence"/>
</dbReference>
<reference evidence="2 3" key="1">
    <citation type="submission" date="2021-01" db="EMBL/GenBank/DDBJ databases">
        <title>Genome public.</title>
        <authorList>
            <person name="Liu C."/>
            <person name="Sun Q."/>
        </authorList>
    </citation>
    <scope>NUCLEOTIDE SEQUENCE [LARGE SCALE GENOMIC DNA]</scope>
    <source>
        <strain evidence="2 3">JC656</strain>
    </source>
</reference>
<feature type="region of interest" description="Disordered" evidence="1">
    <location>
        <begin position="63"/>
        <end position="85"/>
    </location>
</feature>
<evidence type="ECO:0000313" key="3">
    <source>
        <dbReference type="Proteomes" id="UP000639051"/>
    </source>
</evidence>
<name>A0ABS1K6E8_9MICC</name>
<proteinExistence type="predicted"/>
<sequence>MLSHDQETAELQTPMQDVEGTYPLTLRSGGTAVAEEQIHLADPTVAGPCGTVHILAIKPLTLNGSGKLLDTPPHPAPYASASSSP</sequence>
<feature type="region of interest" description="Disordered" evidence="1">
    <location>
        <begin position="1"/>
        <end position="23"/>
    </location>
</feature>
<evidence type="ECO:0000313" key="2">
    <source>
        <dbReference type="EMBL" id="MBL0706922.1"/>
    </source>
</evidence>
<dbReference type="EMBL" id="JAERRC010000036">
    <property type="protein sequence ID" value="MBL0706922.1"/>
    <property type="molecule type" value="Genomic_DNA"/>
</dbReference>
<protein>
    <submittedName>
        <fullName evidence="2">Uncharacterized protein</fullName>
    </submittedName>
</protein>